<evidence type="ECO:0000256" key="6">
    <source>
        <dbReference type="ARBA" id="ARBA00035253"/>
    </source>
</evidence>
<dbReference type="HAMAP" id="MF_00531">
    <property type="entry name" value="Ribosomal_uS19"/>
    <property type="match status" value="1"/>
</dbReference>
<dbReference type="GO" id="GO:0003735">
    <property type="term" value="F:structural constituent of ribosome"/>
    <property type="evidence" value="ECO:0007669"/>
    <property type="project" value="InterPro"/>
</dbReference>
<keyword evidence="3" id="KW-0694">RNA-binding</keyword>
<dbReference type="GO" id="GO:0015935">
    <property type="term" value="C:small ribosomal subunit"/>
    <property type="evidence" value="ECO:0007669"/>
    <property type="project" value="InterPro"/>
</dbReference>
<organism evidence="8">
    <name type="scientific">Scherffelia dubia</name>
    <name type="common">Green alga</name>
    <name type="synonym">Chlamydomonas dubia</name>
    <dbReference type="NCBI Taxonomy" id="3190"/>
    <lineage>
        <taxon>Eukaryota</taxon>
        <taxon>Viridiplantae</taxon>
        <taxon>Chlorophyta</taxon>
        <taxon>core chlorophytes</taxon>
        <taxon>Chlorodendrophyceae</taxon>
        <taxon>Chlorodendrales</taxon>
        <taxon>Chlorodendraceae</taxon>
        <taxon>Scherffelia</taxon>
    </lineage>
</organism>
<dbReference type="PANTHER" id="PTHR11880">
    <property type="entry name" value="RIBOSOMAL PROTEIN S19P FAMILY MEMBER"/>
    <property type="match status" value="1"/>
</dbReference>
<dbReference type="InterPro" id="IPR020934">
    <property type="entry name" value="Ribosomal_uS19_CS"/>
</dbReference>
<evidence type="ECO:0000256" key="1">
    <source>
        <dbReference type="ARBA" id="ARBA00007345"/>
    </source>
</evidence>
<dbReference type="Pfam" id="PF00203">
    <property type="entry name" value="Ribosomal_S19"/>
    <property type="match status" value="1"/>
</dbReference>
<dbReference type="AlphaFoldDB" id="A0A650ARA0"/>
<dbReference type="GO" id="GO:0000028">
    <property type="term" value="P:ribosomal small subunit assembly"/>
    <property type="evidence" value="ECO:0007669"/>
    <property type="project" value="TreeGrafter"/>
</dbReference>
<dbReference type="GO" id="GO:0006412">
    <property type="term" value="P:translation"/>
    <property type="evidence" value="ECO:0007669"/>
    <property type="project" value="InterPro"/>
</dbReference>
<keyword evidence="8" id="KW-0496">Mitochondrion</keyword>
<dbReference type="EMBL" id="MN642088">
    <property type="protein sequence ID" value="QGP70666.1"/>
    <property type="molecule type" value="Genomic_DNA"/>
</dbReference>
<sequence>MSRSLRKGPFLHFCFFRYKKRAVGPREVIKVYSRGSLIVPEFIGQTFDIHNGKVFLKLSVTENMVGHKFGEFSRSRKQTIHKSKSLLGLRKK</sequence>
<proteinExistence type="inferred from homology"/>
<dbReference type="GeneID" id="42909375"/>
<evidence type="ECO:0000256" key="3">
    <source>
        <dbReference type="ARBA" id="ARBA00022884"/>
    </source>
</evidence>
<evidence type="ECO:0000256" key="2">
    <source>
        <dbReference type="ARBA" id="ARBA00022730"/>
    </source>
</evidence>
<dbReference type="InterPro" id="IPR002222">
    <property type="entry name" value="Ribosomal_uS19"/>
</dbReference>
<evidence type="ECO:0000256" key="5">
    <source>
        <dbReference type="ARBA" id="ARBA00023274"/>
    </source>
</evidence>
<protein>
    <recommendedName>
        <fullName evidence="6">Small ribosomal subunit protein uS19c</fullName>
    </recommendedName>
</protein>
<gene>
    <name evidence="8" type="primary">rps19</name>
</gene>
<comment type="similarity">
    <text evidence="1 7">Belongs to the universal ribosomal protein uS19 family.</text>
</comment>
<dbReference type="Gene3D" id="3.30.860.10">
    <property type="entry name" value="30s Ribosomal Protein S19, Chain A"/>
    <property type="match status" value="1"/>
</dbReference>
<dbReference type="NCBIfam" id="TIGR01050">
    <property type="entry name" value="rpsS_bact"/>
    <property type="match status" value="1"/>
</dbReference>
<dbReference type="PIRSF" id="PIRSF002144">
    <property type="entry name" value="Ribosomal_S19"/>
    <property type="match status" value="1"/>
</dbReference>
<keyword evidence="5 7" id="KW-0687">Ribonucleoprotein</keyword>
<keyword evidence="2" id="KW-0699">rRNA-binding</keyword>
<dbReference type="PANTHER" id="PTHR11880:SF8">
    <property type="entry name" value="SMALL RIBOSOMAL SUBUNIT PROTEIN US19M"/>
    <property type="match status" value="1"/>
</dbReference>
<evidence type="ECO:0000256" key="7">
    <source>
        <dbReference type="RuleBase" id="RU003485"/>
    </source>
</evidence>
<dbReference type="GO" id="GO:0019843">
    <property type="term" value="F:rRNA binding"/>
    <property type="evidence" value="ECO:0007669"/>
    <property type="project" value="UniProtKB-KW"/>
</dbReference>
<keyword evidence="4 7" id="KW-0689">Ribosomal protein</keyword>
<evidence type="ECO:0000313" key="8">
    <source>
        <dbReference type="EMBL" id="QGP70666.1"/>
    </source>
</evidence>
<dbReference type="PRINTS" id="PR00975">
    <property type="entry name" value="RIBOSOMALS19"/>
</dbReference>
<dbReference type="RefSeq" id="YP_009720863.1">
    <property type="nucleotide sequence ID" value="NC_045363.1"/>
</dbReference>
<accession>A0A650ARA0</accession>
<geneLocation type="mitochondrion" evidence="8"/>
<reference evidence="8" key="1">
    <citation type="submission" date="2019-11" db="EMBL/GenBank/DDBJ databases">
        <title>Complete mitogenomes of the chlorophyte green algae Scherffelia dubia and Tetraselmis sp. CCMP 881 (Chlorodendrophyceae).</title>
        <authorList>
            <person name="Turmel M."/>
            <person name="Otis C."/>
            <person name="de Cambiaire J.-C."/>
            <person name="Lemieux C."/>
        </authorList>
    </citation>
    <scope>NUCLEOTIDE SEQUENCE</scope>
</reference>
<evidence type="ECO:0000256" key="4">
    <source>
        <dbReference type="ARBA" id="ARBA00022980"/>
    </source>
</evidence>
<dbReference type="InterPro" id="IPR023575">
    <property type="entry name" value="Ribosomal_uS19_SF"/>
</dbReference>
<dbReference type="PROSITE" id="PS00323">
    <property type="entry name" value="RIBOSOMAL_S19"/>
    <property type="match status" value="1"/>
</dbReference>
<dbReference type="GO" id="GO:0005737">
    <property type="term" value="C:cytoplasm"/>
    <property type="evidence" value="ECO:0007669"/>
    <property type="project" value="UniProtKB-ARBA"/>
</dbReference>
<dbReference type="InterPro" id="IPR005732">
    <property type="entry name" value="Ribosomal_uS19_bac-type"/>
</dbReference>
<name>A0A650ARA0_SCHDU</name>
<dbReference type="SUPFAM" id="SSF54570">
    <property type="entry name" value="Ribosomal protein S19"/>
    <property type="match status" value="1"/>
</dbReference>